<proteinExistence type="predicted"/>
<evidence type="ECO:0000256" key="3">
    <source>
        <dbReference type="ARBA" id="ARBA00022833"/>
    </source>
</evidence>
<dbReference type="Pfam" id="PF21787">
    <property type="entry name" value="TNP-like_RNaseH_N"/>
    <property type="match status" value="1"/>
</dbReference>
<dbReference type="SUPFAM" id="SSF57716">
    <property type="entry name" value="Glucocorticoid receptor-like (DNA-binding domain)"/>
    <property type="match status" value="1"/>
</dbReference>
<comment type="caution">
    <text evidence="7">The sequence shown here is derived from an EMBL/GenBank/DDBJ whole genome shotgun (WGS) entry which is preliminary data.</text>
</comment>
<gene>
    <name evidence="7" type="ORF">V1264_021856</name>
</gene>
<keyword evidence="4 5" id="KW-0238">DNA-binding</keyword>
<evidence type="ECO:0000256" key="4">
    <source>
        <dbReference type="ARBA" id="ARBA00023125"/>
    </source>
</evidence>
<keyword evidence="8" id="KW-1185">Reference proteome</keyword>
<dbReference type="InterPro" id="IPR048365">
    <property type="entry name" value="TNP-like_RNaseH_N"/>
</dbReference>
<organism evidence="7 8">
    <name type="scientific">Littorina saxatilis</name>
    <dbReference type="NCBI Taxonomy" id="31220"/>
    <lineage>
        <taxon>Eukaryota</taxon>
        <taxon>Metazoa</taxon>
        <taxon>Spiralia</taxon>
        <taxon>Lophotrochozoa</taxon>
        <taxon>Mollusca</taxon>
        <taxon>Gastropoda</taxon>
        <taxon>Caenogastropoda</taxon>
        <taxon>Littorinimorpha</taxon>
        <taxon>Littorinoidea</taxon>
        <taxon>Littorinidae</taxon>
        <taxon>Littorina</taxon>
    </lineage>
</organism>
<dbReference type="Proteomes" id="UP001374579">
    <property type="component" value="Unassembled WGS sequence"/>
</dbReference>
<evidence type="ECO:0000256" key="2">
    <source>
        <dbReference type="ARBA" id="ARBA00022771"/>
    </source>
</evidence>
<reference evidence="7 8" key="1">
    <citation type="submission" date="2024-02" db="EMBL/GenBank/DDBJ databases">
        <title>Chromosome-scale genome assembly of the rough periwinkle Littorina saxatilis.</title>
        <authorList>
            <person name="De Jode A."/>
            <person name="Faria R."/>
            <person name="Formenti G."/>
            <person name="Sims Y."/>
            <person name="Smith T.P."/>
            <person name="Tracey A."/>
            <person name="Wood J.M.D."/>
            <person name="Zagrodzka Z.B."/>
            <person name="Johannesson K."/>
            <person name="Butlin R.K."/>
            <person name="Leder E.H."/>
        </authorList>
    </citation>
    <scope>NUCLEOTIDE SEQUENCE [LARGE SCALE GENOMIC DNA]</scope>
    <source>
        <strain evidence="7">Snail1</strain>
        <tissue evidence="7">Muscle</tissue>
    </source>
</reference>
<dbReference type="Pfam" id="PF05485">
    <property type="entry name" value="THAP"/>
    <property type="match status" value="1"/>
</dbReference>
<name>A0AAN9FWV6_9CAEN</name>
<evidence type="ECO:0000256" key="1">
    <source>
        <dbReference type="ARBA" id="ARBA00022723"/>
    </source>
</evidence>
<dbReference type="InterPro" id="IPR006612">
    <property type="entry name" value="THAP_Znf"/>
</dbReference>
<dbReference type="GO" id="GO:0008270">
    <property type="term" value="F:zinc ion binding"/>
    <property type="evidence" value="ECO:0007669"/>
    <property type="project" value="UniProtKB-KW"/>
</dbReference>
<dbReference type="EMBL" id="JBAMIC010004070">
    <property type="protein sequence ID" value="KAK7087857.1"/>
    <property type="molecule type" value="Genomic_DNA"/>
</dbReference>
<dbReference type="PROSITE" id="PS50950">
    <property type="entry name" value="ZF_THAP"/>
    <property type="match status" value="1"/>
</dbReference>
<protein>
    <recommendedName>
        <fullName evidence="6">THAP-type domain-containing protein</fullName>
    </recommendedName>
</protein>
<keyword evidence="1" id="KW-0479">Metal-binding</keyword>
<accession>A0AAN9FWV6</accession>
<keyword evidence="3" id="KW-0862">Zinc</keyword>
<sequence length="842" mass="94252">MPNKCGVVNCKGNYNEKNKCRVFRLPRDESERQKWLVVLPPREHFVLDPAKFFICEKHWGLNPPMVTLPGGATRPAIPPCVFNVPTSCLPTPKPSPRPAKDENKQLRHFLQKDTISSLASFNPEKDLQKQHKNVIISRSSDRFVCVFMSENFHESHTSVIVDNIATLCSPLTLSAFKNGIIVPLGKILNPNNGLSSYSQFHEAVRISVNYDIPLDQVLKKMVTLLQGQSSECSDNKKEKKLDFLTRQLQLLTEKQFSMNDYCFAIESFPQCSYEQLREYLVLPSKRKLQSIVASVDQDEVLRKTFEKVHSHKPQQRNVFLLVDEVKIRPTVAFSGGVLSGMAKNNPDCRATAVLCVMMKSLNKGPSVMISVTPVHKLTAAVQFEIVKEAAAAVERSGGCVIGSITDNHKVNQQYCKLFDRTGDTDSLATAKHPRDNGRVWFLLFDTVHLLKCIRNNWISEKCQKISFDNRSVASFTDVTQLYEAEKDSVLKMTSLTQAAVNPSKLQLQNVKHVLRVFNDKVVAALTLQGCHETATFIQTVVNWWNTVNVSGKGQDRRLNDPHRAVQEPGSTSLDTFLGVFQGADSGHGATRIQCLTHDTKKALVQTMQGLAAVCKYLLTSEHFEYVLLREIQSDRLEGEFSVYRQSTGANSFMTTGDVFYACKKRLARHAATYLKSIELQPEPKEHTCLGPVMLEDAASIDKYTAEVTLTVNEESSAAYVAGWLESKCGGDLAFSDEEPLVTSEVKDFVSRGSLTIPHVSTFELVRLGLCFVKKARHRACCRKRLGSILLTVANFNSIDINCSKVYTHLSNVLLHGIQNLEKDHQKNAVLLQTSVKKARLAD</sequence>
<evidence type="ECO:0000259" key="6">
    <source>
        <dbReference type="PROSITE" id="PS50950"/>
    </source>
</evidence>
<feature type="domain" description="THAP-type" evidence="6">
    <location>
        <begin position="1"/>
        <end position="82"/>
    </location>
</feature>
<dbReference type="GO" id="GO:0003677">
    <property type="term" value="F:DNA binding"/>
    <property type="evidence" value="ECO:0007669"/>
    <property type="project" value="UniProtKB-UniRule"/>
</dbReference>
<keyword evidence="2 5" id="KW-0863">Zinc-finger</keyword>
<dbReference type="AlphaFoldDB" id="A0AAN9FWV6"/>
<evidence type="ECO:0000256" key="5">
    <source>
        <dbReference type="PROSITE-ProRule" id="PRU00309"/>
    </source>
</evidence>
<evidence type="ECO:0000313" key="7">
    <source>
        <dbReference type="EMBL" id="KAK7087857.1"/>
    </source>
</evidence>
<evidence type="ECO:0000313" key="8">
    <source>
        <dbReference type="Proteomes" id="UP001374579"/>
    </source>
</evidence>